<proteinExistence type="predicted"/>
<dbReference type="GO" id="GO:0020037">
    <property type="term" value="F:heme binding"/>
    <property type="evidence" value="ECO:0007669"/>
    <property type="project" value="InterPro"/>
</dbReference>
<dbReference type="Pfam" id="PF00034">
    <property type="entry name" value="Cytochrom_C"/>
    <property type="match status" value="1"/>
</dbReference>
<protein>
    <submittedName>
        <fullName evidence="9">Cytochrome c553</fullName>
    </submittedName>
</protein>
<feature type="domain" description="Cytochrome c" evidence="8">
    <location>
        <begin position="26"/>
        <end position="107"/>
    </location>
</feature>
<dbReference type="GO" id="GO:0046872">
    <property type="term" value="F:metal ion binding"/>
    <property type="evidence" value="ECO:0007669"/>
    <property type="project" value="UniProtKB-KW"/>
</dbReference>
<dbReference type="AlphaFoldDB" id="A0A840U438"/>
<dbReference type="InterPro" id="IPR050597">
    <property type="entry name" value="Cytochrome_c_Oxidase_Subunit"/>
</dbReference>
<keyword evidence="10" id="KW-1185">Reference proteome</keyword>
<dbReference type="Gene3D" id="1.10.760.10">
    <property type="entry name" value="Cytochrome c-like domain"/>
    <property type="match status" value="1"/>
</dbReference>
<dbReference type="PANTHER" id="PTHR33751">
    <property type="entry name" value="CBB3-TYPE CYTOCHROME C OXIDASE SUBUNIT FIXP"/>
    <property type="match status" value="1"/>
</dbReference>
<keyword evidence="5 6" id="KW-0408">Iron</keyword>
<keyword evidence="2 6" id="KW-0349">Heme</keyword>
<gene>
    <name evidence="9" type="ORF">HNR38_000120</name>
</gene>
<dbReference type="PROSITE" id="PS51007">
    <property type="entry name" value="CYTC"/>
    <property type="match status" value="1"/>
</dbReference>
<evidence type="ECO:0000256" key="2">
    <source>
        <dbReference type="ARBA" id="ARBA00022617"/>
    </source>
</evidence>
<organism evidence="9 10">
    <name type="scientific">Marinobacter oulmenensis</name>
    <dbReference type="NCBI Taxonomy" id="643747"/>
    <lineage>
        <taxon>Bacteria</taxon>
        <taxon>Pseudomonadati</taxon>
        <taxon>Pseudomonadota</taxon>
        <taxon>Gammaproteobacteria</taxon>
        <taxon>Pseudomonadales</taxon>
        <taxon>Marinobacteraceae</taxon>
        <taxon>Marinobacter</taxon>
    </lineage>
</organism>
<name>A0A840U438_9GAMM</name>
<dbReference type="EMBL" id="JACHFE010000001">
    <property type="protein sequence ID" value="MBB5319652.1"/>
    <property type="molecule type" value="Genomic_DNA"/>
</dbReference>
<evidence type="ECO:0000256" key="5">
    <source>
        <dbReference type="ARBA" id="ARBA00023004"/>
    </source>
</evidence>
<evidence type="ECO:0000259" key="8">
    <source>
        <dbReference type="PROSITE" id="PS51007"/>
    </source>
</evidence>
<feature type="chain" id="PRO_5032333332" evidence="7">
    <location>
        <begin position="25"/>
        <end position="111"/>
    </location>
</feature>
<reference evidence="9 10" key="1">
    <citation type="submission" date="2020-08" db="EMBL/GenBank/DDBJ databases">
        <title>Genomic Encyclopedia of Type Strains, Phase IV (KMG-IV): sequencing the most valuable type-strain genomes for metagenomic binning, comparative biology and taxonomic classification.</title>
        <authorList>
            <person name="Goeker M."/>
        </authorList>
    </citation>
    <scope>NUCLEOTIDE SEQUENCE [LARGE SCALE GENOMIC DNA]</scope>
    <source>
        <strain evidence="9 10">DSM 22359</strain>
    </source>
</reference>
<accession>A0A840U438</accession>
<dbReference type="InterPro" id="IPR036909">
    <property type="entry name" value="Cyt_c-like_dom_sf"/>
</dbReference>
<evidence type="ECO:0000256" key="4">
    <source>
        <dbReference type="ARBA" id="ARBA00022982"/>
    </source>
</evidence>
<evidence type="ECO:0000313" key="10">
    <source>
        <dbReference type="Proteomes" id="UP000591735"/>
    </source>
</evidence>
<dbReference type="RefSeq" id="WP_183698706.1">
    <property type="nucleotide sequence ID" value="NZ_JACHFE010000001.1"/>
</dbReference>
<keyword evidence="1" id="KW-0813">Transport</keyword>
<evidence type="ECO:0000256" key="3">
    <source>
        <dbReference type="ARBA" id="ARBA00022723"/>
    </source>
</evidence>
<dbReference type="InterPro" id="IPR009056">
    <property type="entry name" value="Cyt_c-like_dom"/>
</dbReference>
<comment type="caution">
    <text evidence="9">The sequence shown here is derived from an EMBL/GenBank/DDBJ whole genome shotgun (WGS) entry which is preliminary data.</text>
</comment>
<evidence type="ECO:0000256" key="7">
    <source>
        <dbReference type="SAM" id="SignalP"/>
    </source>
</evidence>
<sequence>MNLKHYAVVGLFALGAAAPAVTMAAGDAAAGKSKSAVCASCHGQNGVSQVPIYPNLAGQKEQYLASALKAYKAGERNGGQSALMKPQAANLSDQDIADLAAYFSSLPAGGK</sequence>
<feature type="signal peptide" evidence="7">
    <location>
        <begin position="1"/>
        <end position="24"/>
    </location>
</feature>
<evidence type="ECO:0000256" key="1">
    <source>
        <dbReference type="ARBA" id="ARBA00022448"/>
    </source>
</evidence>
<evidence type="ECO:0000256" key="6">
    <source>
        <dbReference type="PROSITE-ProRule" id="PRU00433"/>
    </source>
</evidence>
<evidence type="ECO:0000313" key="9">
    <source>
        <dbReference type="EMBL" id="MBB5319652.1"/>
    </source>
</evidence>
<keyword evidence="4" id="KW-0249">Electron transport</keyword>
<keyword evidence="7" id="KW-0732">Signal</keyword>
<dbReference type="SUPFAM" id="SSF46626">
    <property type="entry name" value="Cytochrome c"/>
    <property type="match status" value="1"/>
</dbReference>
<keyword evidence="3 6" id="KW-0479">Metal-binding</keyword>
<dbReference type="GO" id="GO:0009055">
    <property type="term" value="F:electron transfer activity"/>
    <property type="evidence" value="ECO:0007669"/>
    <property type="project" value="InterPro"/>
</dbReference>
<dbReference type="Proteomes" id="UP000591735">
    <property type="component" value="Unassembled WGS sequence"/>
</dbReference>
<dbReference type="PANTHER" id="PTHR33751:SF9">
    <property type="entry name" value="CYTOCHROME C4"/>
    <property type="match status" value="1"/>
</dbReference>